<keyword evidence="4" id="KW-1185">Reference proteome</keyword>
<sequence length="924" mass="104472">MALDLLTEPERKLIESEVKKILENEGNANITMTALMKLASKKTKIDCENGPGYVVVHKVVMKHQSQASKPCTDRQKVLVNCILLSGGAGRGGIFCPGELVTKARTEYDYVVKDGKTTGNCCVQSFIDSAIQQNIRPTWKRMNENKRCQEARKLACDWALQNRTLTFWGGASFQEVAELVSHQNFDRWIGRLRLTDAWGDVAFLQALVCSVGTDVLLIDNGSEPAKLLGLSLMTGDHDSKCLVPVAMHKHNHFWALVPLESCHMEQVALSVTPGHQTLDLDEDYDTVEPKELVLGGREQELQLCESLLNWCPFELPTQHLIECLQNSAGARDDNVPIGVLARKRTLREYALLGVKPMHVWMSSSTSLQLNWRMLWCSLPRDKRLQVLLDMMKESNGEFKFAGIRVCSRAFQKLTRVSAGTLQNVRNKINQGVMNIWRRDSMTWLSIRNTPKALRYLDCRSWLETYAETHGERSPMSLQIFLPAGRKFFYHSQYEFERSGQDLGHLEGKPADLSTFRKAWTNELPWVRIAKSESMFTACSACTFLKNLLDQTPRSDTEIVMAIRKRLDTKDSVIVNDTAQESITHSRQRRDCPSRGIKKCAEEAVRYLSIDKCDQNKTILPSVHDMLATQLFKQGERFVVGVVGVHYAGPKRRSYYTLSEMKDVSKQSLKAFSMNWSHHGSCYDFTVLRQIYGIEFHRYRNIHALSLYVDNMGMWVKWKQYVSDESWSTPRLLVDHDRIAMFALAKPPLVEHKFGEAAAAKHLNFLDKLESALAASGQRPRQQLSELRAYLEGMDPGPSLDTMISDMRSAHLGPTQLVIREPQPIDVPEDVYYQISMGADIGHLPQDSLVTVTGAPESRVPAQKAYVSPGDFVVVAGKDDKILPIVLGVLVELIQHNGDDHGLPLGSRDLQFFHVVTLWCFTLNIS</sequence>
<dbReference type="PANTHER" id="PTHR33153:SF3">
    <property type="entry name" value="TRAFFICKING PROTEIN PARTICLE COMPLEX SUBUNIT 11 DOMAIN-CONTAINING PROTEIN"/>
    <property type="match status" value="1"/>
</dbReference>
<comment type="caution">
    <text evidence="1">The sequence shown here is derived from an EMBL/GenBank/DDBJ whole genome shotgun (WGS) entry which is preliminary data.</text>
</comment>
<evidence type="ECO:0000313" key="1">
    <source>
        <dbReference type="EMBL" id="CAI3990768.1"/>
    </source>
</evidence>
<organism evidence="1">
    <name type="scientific">Cladocopium goreaui</name>
    <dbReference type="NCBI Taxonomy" id="2562237"/>
    <lineage>
        <taxon>Eukaryota</taxon>
        <taxon>Sar</taxon>
        <taxon>Alveolata</taxon>
        <taxon>Dinophyceae</taxon>
        <taxon>Suessiales</taxon>
        <taxon>Symbiodiniaceae</taxon>
        <taxon>Cladocopium</taxon>
    </lineage>
</organism>
<accession>A0A9P1FW60</accession>
<dbReference type="EMBL" id="CAMXCT030001512">
    <property type="protein sequence ID" value="CAL4778080.1"/>
    <property type="molecule type" value="Genomic_DNA"/>
</dbReference>
<dbReference type="Proteomes" id="UP001152797">
    <property type="component" value="Unassembled WGS sequence"/>
</dbReference>
<dbReference type="PANTHER" id="PTHR33153">
    <property type="entry name" value="MYND-TYPE DOMAIN-CONTAINING PROTEIN"/>
    <property type="match status" value="1"/>
</dbReference>
<evidence type="ECO:0000313" key="3">
    <source>
        <dbReference type="EMBL" id="CAL4778080.1"/>
    </source>
</evidence>
<dbReference type="EMBL" id="CAMXCT010001512">
    <property type="protein sequence ID" value="CAI3990768.1"/>
    <property type="molecule type" value="Genomic_DNA"/>
</dbReference>
<reference evidence="1" key="1">
    <citation type="submission" date="2022-10" db="EMBL/GenBank/DDBJ databases">
        <authorList>
            <person name="Chen Y."/>
            <person name="Dougan E. K."/>
            <person name="Chan C."/>
            <person name="Rhodes N."/>
            <person name="Thang M."/>
        </authorList>
    </citation>
    <scope>NUCLEOTIDE SEQUENCE</scope>
</reference>
<evidence type="ECO:0000313" key="2">
    <source>
        <dbReference type="EMBL" id="CAL1144143.1"/>
    </source>
</evidence>
<gene>
    <name evidence="1" type="ORF">C1SCF055_LOCUS17725</name>
</gene>
<dbReference type="AlphaFoldDB" id="A0A9P1FW60"/>
<dbReference type="EMBL" id="CAMXCT020001512">
    <property type="protein sequence ID" value="CAL1144143.1"/>
    <property type="molecule type" value="Genomic_DNA"/>
</dbReference>
<dbReference type="Gene3D" id="3.90.70.80">
    <property type="match status" value="1"/>
</dbReference>
<name>A0A9P1FW60_9DINO</name>
<protein>
    <submittedName>
        <fullName evidence="3">OTU domain-containing protein</fullName>
    </submittedName>
</protein>
<reference evidence="2" key="2">
    <citation type="submission" date="2024-04" db="EMBL/GenBank/DDBJ databases">
        <authorList>
            <person name="Chen Y."/>
            <person name="Shah S."/>
            <person name="Dougan E. K."/>
            <person name="Thang M."/>
            <person name="Chan C."/>
        </authorList>
    </citation>
    <scope>NUCLEOTIDE SEQUENCE [LARGE SCALE GENOMIC DNA]</scope>
</reference>
<evidence type="ECO:0000313" key="4">
    <source>
        <dbReference type="Proteomes" id="UP001152797"/>
    </source>
</evidence>
<proteinExistence type="predicted"/>